<dbReference type="PANTHER" id="PTHR37301">
    <property type="entry name" value="DNA-BINDING PROTEIN-RELATED"/>
    <property type="match status" value="1"/>
</dbReference>
<dbReference type="PROSITE" id="PS50943">
    <property type="entry name" value="HTH_CROC1"/>
    <property type="match status" value="1"/>
</dbReference>
<dbReference type="InterPro" id="IPR010982">
    <property type="entry name" value="Lambda_DNA-bd_dom_sf"/>
</dbReference>
<dbReference type="Proteomes" id="UP000250123">
    <property type="component" value="Chromosome SHEWBE"/>
</dbReference>
<dbReference type="GO" id="GO:0003677">
    <property type="term" value="F:DNA binding"/>
    <property type="evidence" value="ECO:0007669"/>
    <property type="project" value="InterPro"/>
</dbReference>
<sequence length="56" mass="6081">MSSKELAKAIGITEANLSLLKRGKVKGVRFETLANICAYLNCQPGDILEYRPVDAA</sequence>
<dbReference type="AlphaFoldDB" id="A0A330LVU3"/>
<feature type="domain" description="HTH cro/C1-type" evidence="1">
    <location>
        <begin position="1"/>
        <end position="47"/>
    </location>
</feature>
<dbReference type="EMBL" id="LS483452">
    <property type="protein sequence ID" value="SQH74091.1"/>
    <property type="molecule type" value="Genomic_DNA"/>
</dbReference>
<dbReference type="KEGG" id="sbk:SHEWBE_0090"/>
<organism evidence="2 3">
    <name type="scientific">Shewanella benthica</name>
    <dbReference type="NCBI Taxonomy" id="43661"/>
    <lineage>
        <taxon>Bacteria</taxon>
        <taxon>Pseudomonadati</taxon>
        <taxon>Pseudomonadota</taxon>
        <taxon>Gammaproteobacteria</taxon>
        <taxon>Alteromonadales</taxon>
        <taxon>Shewanellaceae</taxon>
        <taxon>Shewanella</taxon>
    </lineage>
</organism>
<evidence type="ECO:0000259" key="1">
    <source>
        <dbReference type="PROSITE" id="PS50943"/>
    </source>
</evidence>
<accession>A0A330LVU3</accession>
<dbReference type="Gene3D" id="1.10.260.40">
    <property type="entry name" value="lambda repressor-like DNA-binding domains"/>
    <property type="match status" value="1"/>
</dbReference>
<evidence type="ECO:0000313" key="3">
    <source>
        <dbReference type="Proteomes" id="UP000250123"/>
    </source>
</evidence>
<reference evidence="3" key="1">
    <citation type="submission" date="2018-06" db="EMBL/GenBank/DDBJ databases">
        <authorList>
            <person name="Cea G.-C."/>
            <person name="William W."/>
        </authorList>
    </citation>
    <scope>NUCLEOTIDE SEQUENCE [LARGE SCALE GENOMIC DNA]</scope>
    <source>
        <strain evidence="3">DB21MT-2</strain>
    </source>
</reference>
<gene>
    <name evidence="2" type="ORF">SHEWBE_0090</name>
</gene>
<dbReference type="Pfam" id="PF13443">
    <property type="entry name" value="HTH_26"/>
    <property type="match status" value="1"/>
</dbReference>
<name>A0A330LVU3_9GAMM</name>
<evidence type="ECO:0000313" key="2">
    <source>
        <dbReference type="EMBL" id="SQH74091.1"/>
    </source>
</evidence>
<dbReference type="CDD" id="cd00093">
    <property type="entry name" value="HTH_XRE"/>
    <property type="match status" value="1"/>
</dbReference>
<dbReference type="PANTHER" id="PTHR37301:SF1">
    <property type="entry name" value="DNA-BINDING PROTEIN"/>
    <property type="match status" value="1"/>
</dbReference>
<proteinExistence type="predicted"/>
<dbReference type="InterPro" id="IPR001387">
    <property type="entry name" value="Cro/C1-type_HTH"/>
</dbReference>
<dbReference type="SUPFAM" id="SSF47413">
    <property type="entry name" value="lambda repressor-like DNA-binding domains"/>
    <property type="match status" value="1"/>
</dbReference>
<protein>
    <submittedName>
        <fullName evidence="2">Uncharacterized HTH-type transcriptional regulator YozG</fullName>
    </submittedName>
</protein>